<keyword evidence="3" id="KW-1185">Reference proteome</keyword>
<feature type="transmembrane region" description="Helical" evidence="1">
    <location>
        <begin position="37"/>
        <end position="56"/>
    </location>
</feature>
<evidence type="ECO:0000313" key="3">
    <source>
        <dbReference type="Proteomes" id="UP000297245"/>
    </source>
</evidence>
<organism evidence="2 3">
    <name type="scientific">Dendrothele bispora (strain CBS 962.96)</name>
    <dbReference type="NCBI Taxonomy" id="1314807"/>
    <lineage>
        <taxon>Eukaryota</taxon>
        <taxon>Fungi</taxon>
        <taxon>Dikarya</taxon>
        <taxon>Basidiomycota</taxon>
        <taxon>Agaricomycotina</taxon>
        <taxon>Agaricomycetes</taxon>
        <taxon>Agaricomycetidae</taxon>
        <taxon>Agaricales</taxon>
        <taxon>Agaricales incertae sedis</taxon>
        <taxon>Dendrothele</taxon>
    </lineage>
</organism>
<accession>A0A4S8M5P7</accession>
<dbReference type="Proteomes" id="UP000297245">
    <property type="component" value="Unassembled WGS sequence"/>
</dbReference>
<dbReference type="EMBL" id="ML179158">
    <property type="protein sequence ID" value="THU97321.1"/>
    <property type="molecule type" value="Genomic_DNA"/>
</dbReference>
<proteinExistence type="predicted"/>
<sequence length="122" mass="13008">MSSGSSGAGNATQTMPAISPSVTVISTASATPRAVTIFYYTDVILISLFLFVVILLSSPSPCSFPDPGAYPNGQTGFYSDTHTFGVVVEPCWSSTTSSCCSLQQRHPSHCIPPRPVDRRHPR</sequence>
<gene>
    <name evidence="2" type="ORF">K435DRAFT_857721</name>
</gene>
<evidence type="ECO:0000313" key="2">
    <source>
        <dbReference type="EMBL" id="THU97321.1"/>
    </source>
</evidence>
<name>A0A4S8M5P7_DENBC</name>
<keyword evidence="1" id="KW-0472">Membrane</keyword>
<keyword evidence="1" id="KW-1133">Transmembrane helix</keyword>
<protein>
    <submittedName>
        <fullName evidence="2">Uncharacterized protein</fullName>
    </submittedName>
</protein>
<evidence type="ECO:0000256" key="1">
    <source>
        <dbReference type="SAM" id="Phobius"/>
    </source>
</evidence>
<keyword evidence="1" id="KW-0812">Transmembrane</keyword>
<dbReference type="AlphaFoldDB" id="A0A4S8M5P7"/>
<reference evidence="2 3" key="1">
    <citation type="journal article" date="2019" name="Nat. Ecol. Evol.">
        <title>Megaphylogeny resolves global patterns of mushroom evolution.</title>
        <authorList>
            <person name="Varga T."/>
            <person name="Krizsan K."/>
            <person name="Foldi C."/>
            <person name="Dima B."/>
            <person name="Sanchez-Garcia M."/>
            <person name="Sanchez-Ramirez S."/>
            <person name="Szollosi G.J."/>
            <person name="Szarkandi J.G."/>
            <person name="Papp V."/>
            <person name="Albert L."/>
            <person name="Andreopoulos W."/>
            <person name="Angelini C."/>
            <person name="Antonin V."/>
            <person name="Barry K.W."/>
            <person name="Bougher N.L."/>
            <person name="Buchanan P."/>
            <person name="Buyck B."/>
            <person name="Bense V."/>
            <person name="Catcheside P."/>
            <person name="Chovatia M."/>
            <person name="Cooper J."/>
            <person name="Damon W."/>
            <person name="Desjardin D."/>
            <person name="Finy P."/>
            <person name="Geml J."/>
            <person name="Haridas S."/>
            <person name="Hughes K."/>
            <person name="Justo A."/>
            <person name="Karasinski D."/>
            <person name="Kautmanova I."/>
            <person name="Kiss B."/>
            <person name="Kocsube S."/>
            <person name="Kotiranta H."/>
            <person name="LaButti K.M."/>
            <person name="Lechner B.E."/>
            <person name="Liimatainen K."/>
            <person name="Lipzen A."/>
            <person name="Lukacs Z."/>
            <person name="Mihaltcheva S."/>
            <person name="Morgado L.N."/>
            <person name="Niskanen T."/>
            <person name="Noordeloos M.E."/>
            <person name="Ohm R.A."/>
            <person name="Ortiz-Santana B."/>
            <person name="Ovrebo C."/>
            <person name="Racz N."/>
            <person name="Riley R."/>
            <person name="Savchenko A."/>
            <person name="Shiryaev A."/>
            <person name="Soop K."/>
            <person name="Spirin V."/>
            <person name="Szebenyi C."/>
            <person name="Tomsovsky M."/>
            <person name="Tulloss R.E."/>
            <person name="Uehling J."/>
            <person name="Grigoriev I.V."/>
            <person name="Vagvolgyi C."/>
            <person name="Papp T."/>
            <person name="Martin F.M."/>
            <person name="Miettinen O."/>
            <person name="Hibbett D.S."/>
            <person name="Nagy L.G."/>
        </authorList>
    </citation>
    <scope>NUCLEOTIDE SEQUENCE [LARGE SCALE GENOMIC DNA]</scope>
    <source>
        <strain evidence="2 3">CBS 962.96</strain>
    </source>
</reference>